<dbReference type="EMBL" id="CM043017">
    <property type="protein sequence ID" value="KAI4465370.1"/>
    <property type="molecule type" value="Genomic_DNA"/>
</dbReference>
<organism evidence="1 2">
    <name type="scientific">Holotrichia oblita</name>
    <name type="common">Chafer beetle</name>
    <dbReference type="NCBI Taxonomy" id="644536"/>
    <lineage>
        <taxon>Eukaryota</taxon>
        <taxon>Metazoa</taxon>
        <taxon>Ecdysozoa</taxon>
        <taxon>Arthropoda</taxon>
        <taxon>Hexapoda</taxon>
        <taxon>Insecta</taxon>
        <taxon>Pterygota</taxon>
        <taxon>Neoptera</taxon>
        <taxon>Endopterygota</taxon>
        <taxon>Coleoptera</taxon>
        <taxon>Polyphaga</taxon>
        <taxon>Scarabaeiformia</taxon>
        <taxon>Scarabaeidae</taxon>
        <taxon>Melolonthinae</taxon>
        <taxon>Holotrichia</taxon>
    </lineage>
</organism>
<keyword evidence="2" id="KW-1185">Reference proteome</keyword>
<reference evidence="1" key="1">
    <citation type="submission" date="2022-04" db="EMBL/GenBank/DDBJ databases">
        <title>Chromosome-scale genome assembly of Holotrichia oblita Faldermann.</title>
        <authorList>
            <person name="Rongchong L."/>
        </authorList>
    </citation>
    <scope>NUCLEOTIDE SEQUENCE</scope>
    <source>
        <strain evidence="1">81SQS9</strain>
    </source>
</reference>
<gene>
    <name evidence="1" type="ORF">MML48_3g00008941</name>
</gene>
<sequence>MVRSAVAEESLLNYLLNLAKSDVCSVGLILGQPSPTKDYVIHFAKTPPCEEDKQSLKMKPVKSINDYLDVWVADHAKHATRMLPGGMYVLGIFVVSQDDLLVPFSPKIKSILNKIHKQLSINNFLHGNPDNSERIVVNLSSKTLMYGIKCYDPTTSIVRPAELKFQPKPTKWKQLECKYELNQVFPLPENDIDFSLKQHMTDILEMLKVNLKSAIFALDGEIREPDEHIEGLDKKKKSQTKLSDAPISVSVYLPCDCKEISQPVNVLNYGGHIKLTGQVACKIWLNPKATVRSATKALTEDLVRSLAARLDMHWDSLIEEEHGSPEGIYYTYFYLIETAYLYYATVDTNSIHEPPRRVLVQLPNSEVTLSDYLFPGEGPQEAQISLQELLDIRVAEKDTIKDIEGQADLVDMYNETLESESHEGAGKQPETSKMMYILGLGVAFTVLVVSIILHLLRTYYF</sequence>
<name>A0ACB9TFC8_HOLOL</name>
<dbReference type="Proteomes" id="UP001056778">
    <property type="component" value="Chromosome 3"/>
</dbReference>
<accession>A0ACB9TFC8</accession>
<proteinExistence type="predicted"/>
<evidence type="ECO:0000313" key="2">
    <source>
        <dbReference type="Proteomes" id="UP001056778"/>
    </source>
</evidence>
<comment type="caution">
    <text evidence="1">The sequence shown here is derived from an EMBL/GenBank/DDBJ whole genome shotgun (WGS) entry which is preliminary data.</text>
</comment>
<evidence type="ECO:0000313" key="1">
    <source>
        <dbReference type="EMBL" id="KAI4465370.1"/>
    </source>
</evidence>
<protein>
    <submittedName>
        <fullName evidence="1">Protein odr-4</fullName>
    </submittedName>
</protein>